<evidence type="ECO:0000256" key="5">
    <source>
        <dbReference type="ARBA" id="ARBA00022989"/>
    </source>
</evidence>
<dbReference type="SUPFAM" id="SSF161098">
    <property type="entry name" value="MetI-like"/>
    <property type="match status" value="1"/>
</dbReference>
<dbReference type="GO" id="GO:0015226">
    <property type="term" value="F:carnitine transmembrane transporter activity"/>
    <property type="evidence" value="ECO:0007669"/>
    <property type="project" value="TreeGrafter"/>
</dbReference>
<evidence type="ECO:0000259" key="8">
    <source>
        <dbReference type="PROSITE" id="PS50928"/>
    </source>
</evidence>
<dbReference type="InterPro" id="IPR035906">
    <property type="entry name" value="MetI-like_sf"/>
</dbReference>
<feature type="transmembrane region" description="Helical" evidence="7">
    <location>
        <begin position="137"/>
        <end position="163"/>
    </location>
</feature>
<organism evidence="9 10">
    <name type="scientific">Caballeronia hypogeia</name>
    <dbReference type="NCBI Taxonomy" id="1777140"/>
    <lineage>
        <taxon>Bacteria</taxon>
        <taxon>Pseudomonadati</taxon>
        <taxon>Pseudomonadota</taxon>
        <taxon>Betaproteobacteria</taxon>
        <taxon>Burkholderiales</taxon>
        <taxon>Burkholderiaceae</taxon>
        <taxon>Caballeronia</taxon>
    </lineage>
</organism>
<dbReference type="OrthoDB" id="9801163at2"/>
<keyword evidence="10" id="KW-1185">Reference proteome</keyword>
<proteinExistence type="inferred from homology"/>
<keyword evidence="2 7" id="KW-0813">Transport</keyword>
<feature type="transmembrane region" description="Helical" evidence="7">
    <location>
        <begin position="249"/>
        <end position="268"/>
    </location>
</feature>
<feature type="domain" description="ABC transmembrane type-1" evidence="8">
    <location>
        <begin position="89"/>
        <end position="268"/>
    </location>
</feature>
<dbReference type="EMBL" id="FCOA02000031">
    <property type="protein sequence ID" value="SAK87663.1"/>
    <property type="molecule type" value="Genomic_DNA"/>
</dbReference>
<dbReference type="Pfam" id="PF00528">
    <property type="entry name" value="BPD_transp_1"/>
    <property type="match status" value="1"/>
</dbReference>
<comment type="similarity">
    <text evidence="7">Belongs to the binding-protein-dependent transport system permease family.</text>
</comment>
<dbReference type="CDD" id="cd06261">
    <property type="entry name" value="TM_PBP2"/>
    <property type="match status" value="1"/>
</dbReference>
<feature type="transmembrane region" description="Helical" evidence="7">
    <location>
        <begin position="93"/>
        <end position="117"/>
    </location>
</feature>
<feature type="transmembrane region" description="Helical" evidence="7">
    <location>
        <begin position="26"/>
        <end position="46"/>
    </location>
</feature>
<dbReference type="Gene3D" id="1.10.3720.10">
    <property type="entry name" value="MetI-like"/>
    <property type="match status" value="1"/>
</dbReference>
<dbReference type="RefSeq" id="WP_061171244.1">
    <property type="nucleotide sequence ID" value="NZ_FCOA02000031.1"/>
</dbReference>
<dbReference type="InterPro" id="IPR000515">
    <property type="entry name" value="MetI-like"/>
</dbReference>
<dbReference type="GO" id="GO:0005275">
    <property type="term" value="F:amine transmembrane transporter activity"/>
    <property type="evidence" value="ECO:0007669"/>
    <property type="project" value="TreeGrafter"/>
</dbReference>
<name>A0A158CZ99_9BURK</name>
<gene>
    <name evidence="9" type="ORF">AWB79_06214</name>
</gene>
<feature type="transmembrane region" description="Helical" evidence="7">
    <location>
        <begin position="52"/>
        <end position="81"/>
    </location>
</feature>
<dbReference type="AlphaFoldDB" id="A0A158CZ99"/>
<keyword evidence="4 7" id="KW-0812">Transmembrane</keyword>
<sequence>MDFMHVSPGSVVAPVLSYLNIHHHDGFVAVSAFFSSLISAIVHVLSLAPPPAIIGALALISLIVAGWRGGVLCAAGLALCLGLGMWSATVETIAVIALAVVFSVVVGLPVGVVLSRSERLQVAVRPLLDVMQTLPPWVYLVPAVILFGLGVVPALLSTIIYGIPPMVRLTILAMSQIPESRVELGHAIGASKRSIFWKIELPSAMPTLLVGVNQCVLFSLGMVVLAGLVGAGGLGAEVTRGLSRMEFGLGMRASIAIVALAIVLDRVFRGAIPRKYLTLA</sequence>
<accession>A0A158CZ99</accession>
<dbReference type="PANTHER" id="PTHR47737:SF1">
    <property type="entry name" value="GLYCINE BETAINE_PROLINE BETAINE TRANSPORT SYSTEM PERMEASE PROTEIN PROW"/>
    <property type="match status" value="1"/>
</dbReference>
<evidence type="ECO:0000256" key="2">
    <source>
        <dbReference type="ARBA" id="ARBA00022448"/>
    </source>
</evidence>
<keyword evidence="5 7" id="KW-1133">Transmembrane helix</keyword>
<keyword evidence="6 7" id="KW-0472">Membrane</keyword>
<dbReference type="GO" id="GO:0015871">
    <property type="term" value="P:choline transport"/>
    <property type="evidence" value="ECO:0007669"/>
    <property type="project" value="TreeGrafter"/>
</dbReference>
<dbReference type="Proteomes" id="UP000054851">
    <property type="component" value="Unassembled WGS sequence"/>
</dbReference>
<evidence type="ECO:0000256" key="1">
    <source>
        <dbReference type="ARBA" id="ARBA00004651"/>
    </source>
</evidence>
<evidence type="ECO:0000313" key="10">
    <source>
        <dbReference type="Proteomes" id="UP000054851"/>
    </source>
</evidence>
<dbReference type="GO" id="GO:0043190">
    <property type="term" value="C:ATP-binding cassette (ABC) transporter complex"/>
    <property type="evidence" value="ECO:0007669"/>
    <property type="project" value="TreeGrafter"/>
</dbReference>
<dbReference type="PROSITE" id="PS50928">
    <property type="entry name" value="ABC_TM1"/>
    <property type="match status" value="1"/>
</dbReference>
<comment type="subcellular location">
    <subcellularLocation>
        <location evidence="1 7">Cell membrane</location>
        <topology evidence="1 7">Multi-pass membrane protein</topology>
    </subcellularLocation>
</comment>
<evidence type="ECO:0000256" key="7">
    <source>
        <dbReference type="RuleBase" id="RU363032"/>
    </source>
</evidence>
<evidence type="ECO:0000256" key="4">
    <source>
        <dbReference type="ARBA" id="ARBA00022692"/>
    </source>
</evidence>
<evidence type="ECO:0000256" key="3">
    <source>
        <dbReference type="ARBA" id="ARBA00022475"/>
    </source>
</evidence>
<comment type="caution">
    <text evidence="9">The sequence shown here is derived from an EMBL/GenBank/DDBJ whole genome shotgun (WGS) entry which is preliminary data.</text>
</comment>
<feature type="transmembrane region" description="Helical" evidence="7">
    <location>
        <begin position="208"/>
        <end position="229"/>
    </location>
</feature>
<dbReference type="GO" id="GO:0031460">
    <property type="term" value="P:glycine betaine transport"/>
    <property type="evidence" value="ECO:0007669"/>
    <property type="project" value="TreeGrafter"/>
</dbReference>
<dbReference type="PANTHER" id="PTHR47737">
    <property type="entry name" value="GLYCINE BETAINE/PROLINE BETAINE TRANSPORT SYSTEM PERMEASE PROTEIN PROW"/>
    <property type="match status" value="1"/>
</dbReference>
<dbReference type="STRING" id="1777140.AWB79_06214"/>
<evidence type="ECO:0000313" key="9">
    <source>
        <dbReference type="EMBL" id="SAK87663.1"/>
    </source>
</evidence>
<protein>
    <submittedName>
        <fullName evidence="9">Binding-protein-dependent transport system inner membrane protein</fullName>
    </submittedName>
</protein>
<reference evidence="9" key="1">
    <citation type="submission" date="2016-01" db="EMBL/GenBank/DDBJ databases">
        <authorList>
            <person name="Peeters C."/>
        </authorList>
    </citation>
    <scope>NUCLEOTIDE SEQUENCE</scope>
    <source>
        <strain evidence="9">LMG 29322</strain>
    </source>
</reference>
<keyword evidence="3" id="KW-1003">Cell membrane</keyword>
<evidence type="ECO:0000256" key="6">
    <source>
        <dbReference type="ARBA" id="ARBA00023136"/>
    </source>
</evidence>
<dbReference type="FunFam" id="1.10.3720.10:FF:000001">
    <property type="entry name" value="Glycine betaine ABC transporter, permease"/>
    <property type="match status" value="1"/>
</dbReference>